<evidence type="ECO:0000313" key="2">
    <source>
        <dbReference type="Proteomes" id="UP000272778"/>
    </source>
</evidence>
<protein>
    <recommendedName>
        <fullName evidence="3">DUF4376 domain-containing protein</fullName>
    </recommendedName>
</protein>
<keyword evidence="2" id="KW-1185">Reference proteome</keyword>
<dbReference type="OrthoDB" id="9087853at2"/>
<reference evidence="1 2" key="1">
    <citation type="submission" date="2018-11" db="EMBL/GenBank/DDBJ databases">
        <title>Paraburkholderia sp. DHOA04, isolated from soil.</title>
        <authorList>
            <person name="Gao Z.-H."/>
            <person name="Qiu L.-H."/>
            <person name="Fu J.-C."/>
        </authorList>
    </citation>
    <scope>NUCLEOTIDE SEQUENCE [LARGE SCALE GENOMIC DNA]</scope>
    <source>
        <strain evidence="1 2">DHOA04</strain>
    </source>
</reference>
<comment type="caution">
    <text evidence="1">The sequence shown here is derived from an EMBL/GenBank/DDBJ whole genome shotgun (WGS) entry which is preliminary data.</text>
</comment>
<sequence>MYEDETFNVGAGGYTFRVRVEADDSMGAPWEEHDGHGEVSGWTTRDKRPGEIVLSSDRWSKRYYDVQASMKIARRDGWGLGDDDRAALVKSLAEKRVVRKATYHVENGIRQDKVETVELPGRDPAKPLTRGEITAEAVRRDFEYLRRWCADQWHWVGLVVELLDGEGESVGGVSDSLWGMESGRDDYLQETAQGMADGLAAGLQREARERMYWNARDVETV</sequence>
<gene>
    <name evidence="1" type="ORF">D1Y85_21650</name>
</gene>
<accession>A0A3N6MXJ2</accession>
<dbReference type="RefSeq" id="WP_124153125.1">
    <property type="nucleotide sequence ID" value="NZ_RQIS01000018.1"/>
</dbReference>
<organism evidence="1 2">
    <name type="scientific">Paraburkholderia dinghuensis</name>
    <dbReference type="NCBI Taxonomy" id="2305225"/>
    <lineage>
        <taxon>Bacteria</taxon>
        <taxon>Pseudomonadati</taxon>
        <taxon>Pseudomonadota</taxon>
        <taxon>Betaproteobacteria</taxon>
        <taxon>Burkholderiales</taxon>
        <taxon>Burkholderiaceae</taxon>
        <taxon>Paraburkholderia</taxon>
    </lineage>
</organism>
<dbReference type="EMBL" id="RQIS01000018">
    <property type="protein sequence ID" value="RQH02741.1"/>
    <property type="molecule type" value="Genomic_DNA"/>
</dbReference>
<evidence type="ECO:0000313" key="1">
    <source>
        <dbReference type="EMBL" id="RQH02741.1"/>
    </source>
</evidence>
<evidence type="ECO:0008006" key="3">
    <source>
        <dbReference type="Google" id="ProtNLM"/>
    </source>
</evidence>
<dbReference type="AlphaFoldDB" id="A0A3N6MXJ2"/>
<name>A0A3N6MXJ2_9BURK</name>
<dbReference type="Proteomes" id="UP000272778">
    <property type="component" value="Unassembled WGS sequence"/>
</dbReference>
<proteinExistence type="predicted"/>